<dbReference type="AlphaFoldDB" id="A0A0E9SJE4"/>
<accession>A0A0E9SJE4</accession>
<protein>
    <submittedName>
        <fullName evidence="1">Uncharacterized protein</fullName>
    </submittedName>
</protein>
<organism evidence="1">
    <name type="scientific">Anguilla anguilla</name>
    <name type="common">European freshwater eel</name>
    <name type="synonym">Muraena anguilla</name>
    <dbReference type="NCBI Taxonomy" id="7936"/>
    <lineage>
        <taxon>Eukaryota</taxon>
        <taxon>Metazoa</taxon>
        <taxon>Chordata</taxon>
        <taxon>Craniata</taxon>
        <taxon>Vertebrata</taxon>
        <taxon>Euteleostomi</taxon>
        <taxon>Actinopterygii</taxon>
        <taxon>Neopterygii</taxon>
        <taxon>Teleostei</taxon>
        <taxon>Anguilliformes</taxon>
        <taxon>Anguillidae</taxon>
        <taxon>Anguilla</taxon>
    </lineage>
</organism>
<reference evidence="1" key="2">
    <citation type="journal article" date="2015" name="Fish Shellfish Immunol.">
        <title>Early steps in the European eel (Anguilla anguilla)-Vibrio vulnificus interaction in the gills: Role of the RtxA13 toxin.</title>
        <authorList>
            <person name="Callol A."/>
            <person name="Pajuelo D."/>
            <person name="Ebbesson L."/>
            <person name="Teles M."/>
            <person name="MacKenzie S."/>
            <person name="Amaro C."/>
        </authorList>
    </citation>
    <scope>NUCLEOTIDE SEQUENCE</scope>
</reference>
<proteinExistence type="predicted"/>
<sequence>MYICMSGVCMSVSESLGQSKTEESAEPQCVVSLGCRLFSCCLLP</sequence>
<reference evidence="1" key="1">
    <citation type="submission" date="2014-11" db="EMBL/GenBank/DDBJ databases">
        <authorList>
            <person name="Amaro Gonzalez C."/>
        </authorList>
    </citation>
    <scope>NUCLEOTIDE SEQUENCE</scope>
</reference>
<dbReference type="EMBL" id="GBXM01067068">
    <property type="protein sequence ID" value="JAH41509.1"/>
    <property type="molecule type" value="Transcribed_RNA"/>
</dbReference>
<evidence type="ECO:0000313" key="1">
    <source>
        <dbReference type="EMBL" id="JAH41509.1"/>
    </source>
</evidence>
<name>A0A0E9SJE4_ANGAN</name>